<evidence type="ECO:0000313" key="3">
    <source>
        <dbReference type="Proteomes" id="UP001166585"/>
    </source>
</evidence>
<reference evidence="2" key="1">
    <citation type="submission" date="2021-05" db="EMBL/GenBank/DDBJ databases">
        <authorList>
            <person name="Sun Q."/>
            <person name="Inoue M."/>
        </authorList>
    </citation>
    <scope>NUCLEOTIDE SEQUENCE</scope>
    <source>
        <strain evidence="2">VKM B-3255</strain>
    </source>
</reference>
<gene>
    <name evidence="2" type="ORF">KIP89_03700</name>
</gene>
<accession>A0ABS5R5Y6</accession>
<protein>
    <recommendedName>
        <fullName evidence="1">HipA-like kinase domain-containing protein</fullName>
    </recommendedName>
</protein>
<keyword evidence="3" id="KW-1185">Reference proteome</keyword>
<evidence type="ECO:0000313" key="2">
    <source>
        <dbReference type="EMBL" id="MBS9476204.1"/>
    </source>
</evidence>
<dbReference type="InterPro" id="IPR046748">
    <property type="entry name" value="HipA_2"/>
</dbReference>
<proteinExistence type="predicted"/>
<organism evidence="2 3">
    <name type="scientific">Ancylobacter radicis</name>
    <dbReference type="NCBI Taxonomy" id="2836179"/>
    <lineage>
        <taxon>Bacteria</taxon>
        <taxon>Pseudomonadati</taxon>
        <taxon>Pseudomonadota</taxon>
        <taxon>Alphaproteobacteria</taxon>
        <taxon>Hyphomicrobiales</taxon>
        <taxon>Xanthobacteraceae</taxon>
        <taxon>Ancylobacter</taxon>
    </lineage>
</organism>
<sequence>MAREVLGACLAGDLGLPVPEPFLIDVDREWALTIQDEARQSAILRSSPVAFGSRTLVGQFGIWGPGSWITDIMLPVAAGIFVFDAVIQNPDRRTENPNCLVRGDQVRIFDHELAFSHQLVIGWRPPWQPGSLRTLEHNGNHIFRDGLRRREIDFEGIRDAWGRLSDAQIADYEAAIPAEWHDAKESVAASIELIKGARDNIDAVLEEVRRVLA</sequence>
<dbReference type="EMBL" id="JAHCQH010000014">
    <property type="protein sequence ID" value="MBS9476204.1"/>
    <property type="molecule type" value="Genomic_DNA"/>
</dbReference>
<feature type="domain" description="HipA-like kinase" evidence="1">
    <location>
        <begin position="3"/>
        <end position="193"/>
    </location>
</feature>
<dbReference type="Proteomes" id="UP001166585">
    <property type="component" value="Unassembled WGS sequence"/>
</dbReference>
<evidence type="ECO:0000259" key="1">
    <source>
        <dbReference type="Pfam" id="PF20613"/>
    </source>
</evidence>
<comment type="caution">
    <text evidence="2">The sequence shown here is derived from an EMBL/GenBank/DDBJ whole genome shotgun (WGS) entry which is preliminary data.</text>
</comment>
<name>A0ABS5R5Y6_9HYPH</name>
<dbReference type="Pfam" id="PF20613">
    <property type="entry name" value="HipA_2"/>
    <property type="match status" value="1"/>
</dbReference>